<evidence type="ECO:0000256" key="3">
    <source>
        <dbReference type="ARBA" id="ARBA00022519"/>
    </source>
</evidence>
<name>A0A1H6RC47_9GAMM</name>
<keyword evidence="2" id="KW-1003">Cell membrane</keyword>
<evidence type="ECO:0000256" key="6">
    <source>
        <dbReference type="ARBA" id="ARBA00023315"/>
    </source>
</evidence>
<dbReference type="RefSeq" id="WP_093308815.1">
    <property type="nucleotide sequence ID" value="NZ_FNYH01000003.1"/>
</dbReference>
<reference evidence="8" key="1">
    <citation type="submission" date="2016-10" db="EMBL/GenBank/DDBJ databases">
        <authorList>
            <person name="Varghese N."/>
            <person name="Submissions S."/>
        </authorList>
    </citation>
    <scope>NUCLEOTIDE SEQUENCE [LARGE SCALE GENOMIC DNA]</scope>
    <source>
        <strain evidence="8">DSM 7165</strain>
    </source>
</reference>
<dbReference type="Proteomes" id="UP000242999">
    <property type="component" value="Unassembled WGS sequence"/>
</dbReference>
<keyword evidence="8" id="KW-1185">Reference proteome</keyword>
<dbReference type="PANTHER" id="PTHR30606">
    <property type="entry name" value="LIPID A BIOSYNTHESIS LAUROYL ACYLTRANSFERASE"/>
    <property type="match status" value="1"/>
</dbReference>
<dbReference type="PANTHER" id="PTHR30606:SF10">
    <property type="entry name" value="PHOSPHATIDYLINOSITOL MANNOSIDE ACYLTRANSFERASE"/>
    <property type="match status" value="1"/>
</dbReference>
<sequence length="307" mass="34138">MCKRRLTLYKEQLLTGLVLACWRLLARIPLGYLAHAAWLSGRLLWWAHGRERIVTETNLRLCYPELSTTQQTHMARASLVASSATFLELGFAWQAPLSLCLASIQRVEGLENLQQAQTAGQGVIILAPHIGNWEILNLWLSQQGVFTAMYAPPKLTSLDKHTRAGRERGGAQLVPTDVKGVAALLKALKRGEMIGILPDQEPDWSGGVFAPFFQQPAFTGTLLAKLVARTQARVVTGMAERLPHGQGFVVKFFPADDRVYAQDETTACTGINACVETAIAQAPLQYQWEYKRFRKRPTQQPSLYPPT</sequence>
<keyword evidence="6" id="KW-0012">Acyltransferase</keyword>
<comment type="subcellular location">
    <subcellularLocation>
        <location evidence="1">Cell inner membrane</location>
    </subcellularLocation>
</comment>
<dbReference type="GO" id="GO:0005886">
    <property type="term" value="C:plasma membrane"/>
    <property type="evidence" value="ECO:0007669"/>
    <property type="project" value="UniProtKB-SubCell"/>
</dbReference>
<evidence type="ECO:0000256" key="1">
    <source>
        <dbReference type="ARBA" id="ARBA00004533"/>
    </source>
</evidence>
<accession>A0A1H6RC47</accession>
<keyword evidence="3" id="KW-0997">Cell inner membrane</keyword>
<evidence type="ECO:0000256" key="2">
    <source>
        <dbReference type="ARBA" id="ARBA00022475"/>
    </source>
</evidence>
<evidence type="ECO:0000256" key="4">
    <source>
        <dbReference type="ARBA" id="ARBA00022679"/>
    </source>
</evidence>
<evidence type="ECO:0000313" key="7">
    <source>
        <dbReference type="EMBL" id="SEI52066.1"/>
    </source>
</evidence>
<gene>
    <name evidence="7" type="ORF">SAMN05421831_103161</name>
</gene>
<keyword evidence="5" id="KW-0472">Membrane</keyword>
<protein>
    <submittedName>
        <fullName evidence="7">KDO2-lipid IV(A) lauroyltransferase</fullName>
    </submittedName>
</protein>
<dbReference type="CDD" id="cd07984">
    <property type="entry name" value="LPLAT_LABLAT-like"/>
    <property type="match status" value="1"/>
</dbReference>
<dbReference type="STRING" id="64971.SAMN05421831_103161"/>
<evidence type="ECO:0000313" key="8">
    <source>
        <dbReference type="Proteomes" id="UP000242999"/>
    </source>
</evidence>
<dbReference type="Pfam" id="PF03279">
    <property type="entry name" value="Lip_A_acyltrans"/>
    <property type="match status" value="1"/>
</dbReference>
<dbReference type="OrthoDB" id="9803456at2"/>
<dbReference type="EMBL" id="FNYH01000003">
    <property type="protein sequence ID" value="SEI52066.1"/>
    <property type="molecule type" value="Genomic_DNA"/>
</dbReference>
<dbReference type="AlphaFoldDB" id="A0A1H6RC47"/>
<proteinExistence type="predicted"/>
<dbReference type="GO" id="GO:0016746">
    <property type="term" value="F:acyltransferase activity"/>
    <property type="evidence" value="ECO:0007669"/>
    <property type="project" value="UniProtKB-KW"/>
</dbReference>
<dbReference type="PIRSF" id="PIRSF026649">
    <property type="entry name" value="MsbB"/>
    <property type="match status" value="1"/>
</dbReference>
<dbReference type="GO" id="GO:0009247">
    <property type="term" value="P:glycolipid biosynthetic process"/>
    <property type="evidence" value="ECO:0007669"/>
    <property type="project" value="UniProtKB-ARBA"/>
</dbReference>
<organism evidence="7 8">
    <name type="scientific">Allopseudospirillum japonicum</name>
    <dbReference type="NCBI Taxonomy" id="64971"/>
    <lineage>
        <taxon>Bacteria</taxon>
        <taxon>Pseudomonadati</taxon>
        <taxon>Pseudomonadota</taxon>
        <taxon>Gammaproteobacteria</taxon>
        <taxon>Oceanospirillales</taxon>
        <taxon>Oceanospirillaceae</taxon>
        <taxon>Allopseudospirillum</taxon>
    </lineage>
</organism>
<dbReference type="InterPro" id="IPR004960">
    <property type="entry name" value="LipA_acyltrans"/>
</dbReference>
<keyword evidence="4 7" id="KW-0808">Transferase</keyword>
<evidence type="ECO:0000256" key="5">
    <source>
        <dbReference type="ARBA" id="ARBA00023136"/>
    </source>
</evidence>